<feature type="transmembrane region" description="Helical" evidence="1">
    <location>
        <begin position="177"/>
        <end position="196"/>
    </location>
</feature>
<feature type="transmembrane region" description="Helical" evidence="1">
    <location>
        <begin position="12"/>
        <end position="41"/>
    </location>
</feature>
<keyword evidence="1" id="KW-0812">Transmembrane</keyword>
<gene>
    <name evidence="2" type="ORF">ACFFFR_06755</name>
</gene>
<feature type="transmembrane region" description="Helical" evidence="1">
    <location>
        <begin position="147"/>
        <end position="170"/>
    </location>
</feature>
<feature type="transmembrane region" description="Helical" evidence="1">
    <location>
        <begin position="208"/>
        <end position="230"/>
    </location>
</feature>
<accession>A0ABV6PCJ1</accession>
<evidence type="ECO:0000313" key="3">
    <source>
        <dbReference type="Proteomes" id="UP001589862"/>
    </source>
</evidence>
<protein>
    <recommendedName>
        <fullName evidence="4">ABC transporter permease</fullName>
    </recommendedName>
</protein>
<evidence type="ECO:0000256" key="1">
    <source>
        <dbReference type="SAM" id="Phobius"/>
    </source>
</evidence>
<organism evidence="2 3">
    <name type="scientific">Micrococcoides hystricis</name>
    <dbReference type="NCBI Taxonomy" id="1572761"/>
    <lineage>
        <taxon>Bacteria</taxon>
        <taxon>Bacillati</taxon>
        <taxon>Actinomycetota</taxon>
        <taxon>Actinomycetes</taxon>
        <taxon>Micrococcales</taxon>
        <taxon>Micrococcaceae</taxon>
        <taxon>Micrococcoides</taxon>
    </lineage>
</organism>
<dbReference type="RefSeq" id="WP_377458976.1">
    <property type="nucleotide sequence ID" value="NZ_JBHLUB010000028.1"/>
</dbReference>
<keyword evidence="3" id="KW-1185">Reference proteome</keyword>
<dbReference type="EMBL" id="JBHLUB010000028">
    <property type="protein sequence ID" value="MFC0582082.1"/>
    <property type="molecule type" value="Genomic_DNA"/>
</dbReference>
<proteinExistence type="predicted"/>
<keyword evidence="1" id="KW-1133">Transmembrane helix</keyword>
<sequence>MKTMFNVTQLHFLNRFTAFLVPVLLLLSAAVFAVLIHFVLLRAGVDFSGMGPDEGAQMNFMLGWMLAGFLVYLGVSSVSMSFPFALSLGSTRRSFVAGTLFYHVGQAAYLAVLIIALIVVEKATGHWFAGIHIFDIHLLGGGDLLRAGIIAFLGTLTFLSIGAVFAAAWLRYGSRGPIFVASGIVILLAGVGLLFAPQLIEHLNNFQLWWLAVAAALIVGFSMLGQYLGLRGSSIR</sequence>
<dbReference type="Proteomes" id="UP001589862">
    <property type="component" value="Unassembled WGS sequence"/>
</dbReference>
<comment type="caution">
    <text evidence="2">The sequence shown here is derived from an EMBL/GenBank/DDBJ whole genome shotgun (WGS) entry which is preliminary data.</text>
</comment>
<evidence type="ECO:0000313" key="2">
    <source>
        <dbReference type="EMBL" id="MFC0582082.1"/>
    </source>
</evidence>
<reference evidence="2 3" key="1">
    <citation type="submission" date="2024-09" db="EMBL/GenBank/DDBJ databases">
        <authorList>
            <person name="Sun Q."/>
            <person name="Mori K."/>
        </authorList>
    </citation>
    <scope>NUCLEOTIDE SEQUENCE [LARGE SCALE GENOMIC DNA]</scope>
    <source>
        <strain evidence="2 3">NCAIM B.02604</strain>
    </source>
</reference>
<feature type="transmembrane region" description="Helical" evidence="1">
    <location>
        <begin position="100"/>
        <end position="120"/>
    </location>
</feature>
<name>A0ABV6PCJ1_9MICC</name>
<feature type="transmembrane region" description="Helical" evidence="1">
    <location>
        <begin position="61"/>
        <end position="88"/>
    </location>
</feature>
<keyword evidence="1" id="KW-0472">Membrane</keyword>
<evidence type="ECO:0008006" key="4">
    <source>
        <dbReference type="Google" id="ProtNLM"/>
    </source>
</evidence>